<dbReference type="PANTHER" id="PTHR32552:SF81">
    <property type="entry name" value="TONB-DEPENDENT OUTER MEMBRANE RECEPTOR"/>
    <property type="match status" value="1"/>
</dbReference>
<dbReference type="AlphaFoldDB" id="A0A838LBL3"/>
<protein>
    <submittedName>
        <fullName evidence="16">TonB-dependent receptor</fullName>
    </submittedName>
</protein>
<dbReference type="InterPro" id="IPR012910">
    <property type="entry name" value="Plug_dom"/>
</dbReference>
<keyword evidence="16" id="KW-0675">Receptor</keyword>
<evidence type="ECO:0000256" key="5">
    <source>
        <dbReference type="ARBA" id="ARBA00022692"/>
    </source>
</evidence>
<dbReference type="GO" id="GO:0006826">
    <property type="term" value="P:iron ion transport"/>
    <property type="evidence" value="ECO:0007669"/>
    <property type="project" value="UniProtKB-KW"/>
</dbReference>
<dbReference type="InterPro" id="IPR036942">
    <property type="entry name" value="Beta-barrel_TonB_sf"/>
</dbReference>
<dbReference type="InterPro" id="IPR039426">
    <property type="entry name" value="TonB-dep_rcpt-like"/>
</dbReference>
<comment type="subcellular location">
    <subcellularLocation>
        <location evidence="1 11">Cell outer membrane</location>
        <topology evidence="1 11">Multi-pass membrane protein</topology>
    </subcellularLocation>
</comment>
<feature type="signal peptide" evidence="13">
    <location>
        <begin position="1"/>
        <end position="24"/>
    </location>
</feature>
<keyword evidence="5 11" id="KW-0812">Transmembrane</keyword>
<keyword evidence="4" id="KW-0410">Iron transport</keyword>
<keyword evidence="6" id="KW-0408">Iron</keyword>
<dbReference type="RefSeq" id="WP_160365492.1">
    <property type="nucleotide sequence ID" value="NZ_JACEIB010000025.1"/>
</dbReference>
<reference evidence="16 17" key="1">
    <citation type="submission" date="2020-07" db="EMBL/GenBank/DDBJ databases">
        <authorList>
            <person name="Sun Q."/>
        </authorList>
    </citation>
    <scope>NUCLEOTIDE SEQUENCE [LARGE SCALE GENOMIC DNA]</scope>
    <source>
        <strain evidence="16 17">CGMCC 1.13654</strain>
    </source>
</reference>
<dbReference type="Proteomes" id="UP000570166">
    <property type="component" value="Unassembled WGS sequence"/>
</dbReference>
<comment type="similarity">
    <text evidence="11 12">Belongs to the TonB-dependent receptor family.</text>
</comment>
<dbReference type="Pfam" id="PF07715">
    <property type="entry name" value="Plug"/>
    <property type="match status" value="1"/>
</dbReference>
<evidence type="ECO:0000256" key="8">
    <source>
        <dbReference type="ARBA" id="ARBA00023077"/>
    </source>
</evidence>
<name>A0A838LBL3_9SPHN</name>
<feature type="chain" id="PRO_5032737670" evidence="13">
    <location>
        <begin position="25"/>
        <end position="808"/>
    </location>
</feature>
<dbReference type="CDD" id="cd01347">
    <property type="entry name" value="ligand_gated_channel"/>
    <property type="match status" value="1"/>
</dbReference>
<organism evidence="16 17">
    <name type="scientific">Sphingomonas chungangi</name>
    <dbReference type="NCBI Taxonomy" id="2683589"/>
    <lineage>
        <taxon>Bacteria</taxon>
        <taxon>Pseudomonadati</taxon>
        <taxon>Pseudomonadota</taxon>
        <taxon>Alphaproteobacteria</taxon>
        <taxon>Sphingomonadales</taxon>
        <taxon>Sphingomonadaceae</taxon>
        <taxon>Sphingomonas</taxon>
    </lineage>
</organism>
<evidence type="ECO:0000259" key="15">
    <source>
        <dbReference type="Pfam" id="PF07715"/>
    </source>
</evidence>
<evidence type="ECO:0000256" key="12">
    <source>
        <dbReference type="RuleBase" id="RU003357"/>
    </source>
</evidence>
<evidence type="ECO:0000313" key="17">
    <source>
        <dbReference type="Proteomes" id="UP000570166"/>
    </source>
</evidence>
<feature type="domain" description="TonB-dependent receptor-like beta-barrel" evidence="14">
    <location>
        <begin position="302"/>
        <end position="774"/>
    </location>
</feature>
<comment type="caution">
    <text evidence="16">The sequence shown here is derived from an EMBL/GenBank/DDBJ whole genome shotgun (WGS) entry which is preliminary data.</text>
</comment>
<evidence type="ECO:0000256" key="3">
    <source>
        <dbReference type="ARBA" id="ARBA00022452"/>
    </source>
</evidence>
<keyword evidence="8 12" id="KW-0798">TonB box</keyword>
<keyword evidence="7" id="KW-0406">Ion transport</keyword>
<accession>A0A838LBL3</accession>
<evidence type="ECO:0000256" key="1">
    <source>
        <dbReference type="ARBA" id="ARBA00004571"/>
    </source>
</evidence>
<gene>
    <name evidence="16" type="ORF">HZF05_15675</name>
</gene>
<dbReference type="GO" id="GO:0009279">
    <property type="term" value="C:cell outer membrane"/>
    <property type="evidence" value="ECO:0007669"/>
    <property type="project" value="UniProtKB-SubCell"/>
</dbReference>
<evidence type="ECO:0000256" key="7">
    <source>
        <dbReference type="ARBA" id="ARBA00023065"/>
    </source>
</evidence>
<dbReference type="EMBL" id="JACEIB010000025">
    <property type="protein sequence ID" value="MBA2935526.1"/>
    <property type="molecule type" value="Genomic_DNA"/>
</dbReference>
<dbReference type="Gene3D" id="2.40.170.20">
    <property type="entry name" value="TonB-dependent receptor, beta-barrel domain"/>
    <property type="match status" value="1"/>
</dbReference>
<dbReference type="PROSITE" id="PS52016">
    <property type="entry name" value="TONB_DEPENDENT_REC_3"/>
    <property type="match status" value="1"/>
</dbReference>
<dbReference type="InterPro" id="IPR000531">
    <property type="entry name" value="Beta-barrel_TonB"/>
</dbReference>
<evidence type="ECO:0000259" key="14">
    <source>
        <dbReference type="Pfam" id="PF00593"/>
    </source>
</evidence>
<evidence type="ECO:0000313" key="16">
    <source>
        <dbReference type="EMBL" id="MBA2935526.1"/>
    </source>
</evidence>
<keyword evidence="17" id="KW-1185">Reference proteome</keyword>
<keyword evidence="10 11" id="KW-0998">Cell outer membrane</keyword>
<keyword evidence="3 11" id="KW-1134">Transmembrane beta strand</keyword>
<keyword evidence="9 11" id="KW-0472">Membrane</keyword>
<dbReference type="Pfam" id="PF00593">
    <property type="entry name" value="TonB_dep_Rec_b-barrel"/>
    <property type="match status" value="1"/>
</dbReference>
<evidence type="ECO:0000256" key="4">
    <source>
        <dbReference type="ARBA" id="ARBA00022496"/>
    </source>
</evidence>
<evidence type="ECO:0000256" key="6">
    <source>
        <dbReference type="ARBA" id="ARBA00023004"/>
    </source>
</evidence>
<keyword evidence="13" id="KW-0732">Signal</keyword>
<keyword evidence="2 11" id="KW-0813">Transport</keyword>
<evidence type="ECO:0000256" key="11">
    <source>
        <dbReference type="PROSITE-ProRule" id="PRU01360"/>
    </source>
</evidence>
<sequence length="808" mass="87334">MNFVTRSSLLAAVSFGSLMSPAFAQQIAPADAPAPAAAEAAPAQASTQAAPVGGAGTDIVVTANKREQKLNDVGLTITAISSQQLAERRITSLQDVAAAVPGLTYASSTQNTPIYTLRGVGFNEAALGVYPAVSVYLDQIPLNFPVMASHSAYDLQRIEALKGPQGTLFGQNATGGAINYIAATPTNEFHAGGDLSYGRFNDFVGNAYVSGPIAENLTGRIAITGEHADGWQKSYTHDGTMGDSRYIAGRILLKWEPSDRLRFNFNANGWIDHSQPQALQYIAFFPAKPNVATEPALAAVPFSPQTPRAADWSTGANEPFSHRKFGQIALRADYDLTDWATLTSITSYNAFSQKQATDGDGMALVDYDLGVNNGTLHSFNQELRLANSGHSHFRWVIGGNFEKSRAKEQQSLNYINSTNYEPSVNYIFESGNKTDQRIRNMAVFGNIEYDLTSKLTLKGGVRYTDARNHANLCGYDLGDGHVAGLFTLLGGLLSGSPVTPLSPGECYTLTPANVPEYTPYNRVLHEHNVSWRGGLDYKIAPGYLLYANVSRGYKAGSFPTVAAATETQLAPVTQESVTAYEAGFKFTLLDRMLQFDAAGFYYDYRNKQVRGKVLDPIFGILDTLINVPKSRITGAETEITLTPTRGLTLTAGVTYLQSKVLKYTGVNVTGATEDFRGVDLPFTPKWTYTFDGEYKLPRFSNGGGLFVGGTVTGRSSETAAFDGDGLTLDGLPKAKSAPGAERPYHIDGYATLDLRAGYEAPDGRWRVQVWGKNVTNKYYWTNVIPATDVAGRFAGRPATYGVTLGFKM</sequence>
<proteinExistence type="inferred from homology"/>
<evidence type="ECO:0000256" key="10">
    <source>
        <dbReference type="ARBA" id="ARBA00023237"/>
    </source>
</evidence>
<evidence type="ECO:0000256" key="2">
    <source>
        <dbReference type="ARBA" id="ARBA00022448"/>
    </source>
</evidence>
<evidence type="ECO:0000256" key="13">
    <source>
        <dbReference type="SAM" id="SignalP"/>
    </source>
</evidence>
<dbReference type="SUPFAM" id="SSF56935">
    <property type="entry name" value="Porins"/>
    <property type="match status" value="1"/>
</dbReference>
<evidence type="ECO:0000256" key="9">
    <source>
        <dbReference type="ARBA" id="ARBA00023136"/>
    </source>
</evidence>
<feature type="domain" description="TonB-dependent receptor plug" evidence="15">
    <location>
        <begin position="70"/>
        <end position="177"/>
    </location>
</feature>
<dbReference type="PANTHER" id="PTHR32552">
    <property type="entry name" value="FERRICHROME IRON RECEPTOR-RELATED"/>
    <property type="match status" value="1"/>
</dbReference>